<name>A0A2B4S1S7_STYPI</name>
<proteinExistence type="predicted"/>
<feature type="non-terminal residue" evidence="2">
    <location>
        <position position="1"/>
    </location>
</feature>
<gene>
    <name evidence="2" type="ORF">AWC38_SpisGene10751</name>
</gene>
<dbReference type="Proteomes" id="UP000225706">
    <property type="component" value="Unassembled WGS sequence"/>
</dbReference>
<evidence type="ECO:0000313" key="2">
    <source>
        <dbReference type="EMBL" id="PFX24644.1"/>
    </source>
</evidence>
<protein>
    <submittedName>
        <fullName evidence="2">Uncharacterized protein</fullName>
    </submittedName>
</protein>
<reference evidence="3" key="1">
    <citation type="journal article" date="2017" name="bioRxiv">
        <title>Comparative analysis of the genomes of Stylophora pistillata and Acropora digitifera provides evidence for extensive differences between species of corals.</title>
        <authorList>
            <person name="Voolstra C.R."/>
            <person name="Li Y."/>
            <person name="Liew Y.J."/>
            <person name="Baumgarten S."/>
            <person name="Zoccola D."/>
            <person name="Flot J.-F."/>
            <person name="Tambutte S."/>
            <person name="Allemand D."/>
            <person name="Aranda M."/>
        </authorList>
    </citation>
    <scope>NUCLEOTIDE SEQUENCE [LARGE SCALE GENOMIC DNA]</scope>
</reference>
<keyword evidence="3" id="KW-1185">Reference proteome</keyword>
<sequence length="157" mass="18009">AMAYRGDLIACEVDFENVSKGEIPVLFSLNGKEVARSSMKYTLGQELFPFVSLGYEGITVLTKMCCRDRDRFSGVTNEDIQEKIEVLRGDVQHQLAEQARNVQHQLVEQARNVQHQLAEQARNVQHQFAEQARMLSEMRNLVLRLKEVKDKEEQETG</sequence>
<dbReference type="OrthoDB" id="5979954at2759"/>
<keyword evidence="1" id="KW-0175">Coiled coil</keyword>
<dbReference type="EMBL" id="LSMT01000171">
    <property type="protein sequence ID" value="PFX24644.1"/>
    <property type="molecule type" value="Genomic_DNA"/>
</dbReference>
<comment type="caution">
    <text evidence="2">The sequence shown here is derived from an EMBL/GenBank/DDBJ whole genome shotgun (WGS) entry which is preliminary data.</text>
</comment>
<evidence type="ECO:0000256" key="1">
    <source>
        <dbReference type="SAM" id="Coils"/>
    </source>
</evidence>
<organism evidence="2 3">
    <name type="scientific">Stylophora pistillata</name>
    <name type="common">Smooth cauliflower coral</name>
    <dbReference type="NCBI Taxonomy" id="50429"/>
    <lineage>
        <taxon>Eukaryota</taxon>
        <taxon>Metazoa</taxon>
        <taxon>Cnidaria</taxon>
        <taxon>Anthozoa</taxon>
        <taxon>Hexacorallia</taxon>
        <taxon>Scleractinia</taxon>
        <taxon>Astrocoeniina</taxon>
        <taxon>Pocilloporidae</taxon>
        <taxon>Stylophora</taxon>
    </lineage>
</organism>
<feature type="coiled-coil region" evidence="1">
    <location>
        <begin position="77"/>
        <end position="155"/>
    </location>
</feature>
<dbReference type="AlphaFoldDB" id="A0A2B4S1S7"/>
<evidence type="ECO:0000313" key="3">
    <source>
        <dbReference type="Proteomes" id="UP000225706"/>
    </source>
</evidence>
<accession>A0A2B4S1S7</accession>